<evidence type="ECO:0000313" key="2">
    <source>
        <dbReference type="Proteomes" id="UP001216139"/>
    </source>
</evidence>
<gene>
    <name evidence="1" type="ORF">PQO05_23065</name>
</gene>
<accession>A0ABY7T5U0</accession>
<reference evidence="1 2" key="1">
    <citation type="submission" date="2023-02" db="EMBL/GenBank/DDBJ databases">
        <title>Genome sequence of Mucilaginibacter jinjuensis strain KACC 16571.</title>
        <authorList>
            <person name="Kim S."/>
            <person name="Heo J."/>
            <person name="Kwon S.-W."/>
        </authorList>
    </citation>
    <scope>NUCLEOTIDE SEQUENCE [LARGE SCALE GENOMIC DNA]</scope>
    <source>
        <strain evidence="1 2">KACC 16571</strain>
    </source>
</reference>
<dbReference type="EMBL" id="CP117167">
    <property type="protein sequence ID" value="WCT11619.1"/>
    <property type="molecule type" value="Genomic_DNA"/>
</dbReference>
<dbReference type="Pfam" id="PF13715">
    <property type="entry name" value="CarbopepD_reg_2"/>
    <property type="match status" value="1"/>
</dbReference>
<evidence type="ECO:0000313" key="1">
    <source>
        <dbReference type="EMBL" id="WCT11619.1"/>
    </source>
</evidence>
<name>A0ABY7T5U0_9SPHI</name>
<keyword evidence="2" id="KW-1185">Reference proteome</keyword>
<sequence length="390" mass="44304">MAQVNVTGTVNDLTTHKPIENASVILSNSTIGNRTAADGSFTLKAVKAGQYDMVVSIVGYETFHLNLTVSNSNITIPLVELLPKSITLNEVVVKPDANWARNYDIFKAELLGDGPEGKQCKILNPDVVQLNYDNTERKLTASSYDFMEIENPALGYHIKYQLTNFIKDYANNMLYYEGFMLFEDIKTNSSGQKKKWKKAREKAYYGSLQHFLRATLRNQTTEEGFRVLQLIRKPNPERPPEDLIKSKINYFRKLIFTNNRMANDSISKWAKFNQMPKTVSYLVQNPPVNPGNLIAKTEQPGIYTLSYPDYLYVMYTKAHDDSSNNLSFHPLNIPNYAITIVSFSETKTLFDENGSVINPSSLMFEGNWGKSRVAGMLPVDYEPEPVEKRK</sequence>
<dbReference type="SUPFAM" id="SSF49464">
    <property type="entry name" value="Carboxypeptidase regulatory domain-like"/>
    <property type="match status" value="1"/>
</dbReference>
<dbReference type="Proteomes" id="UP001216139">
    <property type="component" value="Chromosome"/>
</dbReference>
<dbReference type="Gene3D" id="2.60.40.1120">
    <property type="entry name" value="Carboxypeptidase-like, regulatory domain"/>
    <property type="match status" value="1"/>
</dbReference>
<dbReference type="InterPro" id="IPR008969">
    <property type="entry name" value="CarboxyPept-like_regulatory"/>
</dbReference>
<proteinExistence type="predicted"/>
<dbReference type="RefSeq" id="WP_273629808.1">
    <property type="nucleotide sequence ID" value="NZ_CP117167.1"/>
</dbReference>
<organism evidence="1 2">
    <name type="scientific">Mucilaginibacter jinjuensis</name>
    <dbReference type="NCBI Taxonomy" id="1176721"/>
    <lineage>
        <taxon>Bacteria</taxon>
        <taxon>Pseudomonadati</taxon>
        <taxon>Bacteroidota</taxon>
        <taxon>Sphingobacteriia</taxon>
        <taxon>Sphingobacteriales</taxon>
        <taxon>Sphingobacteriaceae</taxon>
        <taxon>Mucilaginibacter</taxon>
    </lineage>
</organism>
<protein>
    <submittedName>
        <fullName evidence="1">Carboxypeptidase-like regulatory domain-containing protein</fullName>
    </submittedName>
</protein>